<keyword evidence="2" id="KW-1185">Reference proteome</keyword>
<accession>A0A0W0VJI4</accession>
<reference evidence="1 2" key="1">
    <citation type="submission" date="2015-11" db="EMBL/GenBank/DDBJ databases">
        <title>Genomic analysis of 38 Legionella species identifies large and diverse effector repertoires.</title>
        <authorList>
            <person name="Burstein D."/>
            <person name="Amaro F."/>
            <person name="Zusman T."/>
            <person name="Lifshitz Z."/>
            <person name="Cohen O."/>
            <person name="Gilbert J.A."/>
            <person name="Pupko T."/>
            <person name="Shuman H.A."/>
            <person name="Segal G."/>
        </authorList>
    </citation>
    <scope>NUCLEOTIDE SEQUENCE [LARGE SCALE GENOMIC DNA]</scope>
    <source>
        <strain evidence="1 2">ATCC 49751</strain>
    </source>
</reference>
<gene>
    <name evidence="1" type="ORF">Llan_1918</name>
</gene>
<dbReference type="EMBL" id="LNYI01000042">
    <property type="protein sequence ID" value="KTD20267.1"/>
    <property type="molecule type" value="Genomic_DNA"/>
</dbReference>
<organism evidence="1 2">
    <name type="scientific">Legionella lansingensis</name>
    <dbReference type="NCBI Taxonomy" id="45067"/>
    <lineage>
        <taxon>Bacteria</taxon>
        <taxon>Pseudomonadati</taxon>
        <taxon>Pseudomonadota</taxon>
        <taxon>Gammaproteobacteria</taxon>
        <taxon>Legionellales</taxon>
        <taxon>Legionellaceae</taxon>
        <taxon>Legionella</taxon>
    </lineage>
</organism>
<dbReference type="OrthoDB" id="5653648at2"/>
<dbReference type="RefSeq" id="WP_028373695.1">
    <property type="nucleotide sequence ID" value="NZ_CAAAJD010000023.1"/>
</dbReference>
<evidence type="ECO:0000313" key="1">
    <source>
        <dbReference type="EMBL" id="KTD20267.1"/>
    </source>
</evidence>
<dbReference type="AlphaFoldDB" id="A0A0W0VJI4"/>
<comment type="caution">
    <text evidence="1">The sequence shown here is derived from an EMBL/GenBank/DDBJ whole genome shotgun (WGS) entry which is preliminary data.</text>
</comment>
<dbReference type="eggNOG" id="ENOG5031EIS">
    <property type="taxonomic scope" value="Bacteria"/>
</dbReference>
<evidence type="ECO:0000313" key="2">
    <source>
        <dbReference type="Proteomes" id="UP000054869"/>
    </source>
</evidence>
<protein>
    <submittedName>
        <fullName evidence="1">Uncharacterized protein</fullName>
    </submittedName>
</protein>
<sequence length="153" mass="17826">MTIDVKGSLSNQEAYYALIEENSSRAMQYLMLREEANYLQEIDKLAQNCSYLLTHLDENIDFVINRMEISMTANYLHCLKEVDREINACQDKKTKLPANQFYGENEFNALNRRIRDLEQSKSSLPQHLMEGVVKDALARADIHYEIGLEEKPY</sequence>
<dbReference type="Proteomes" id="UP000054869">
    <property type="component" value="Unassembled WGS sequence"/>
</dbReference>
<dbReference type="PATRIC" id="fig|45067.4.peg.2007"/>
<name>A0A0W0VJI4_9GAMM</name>
<dbReference type="STRING" id="45067.Llan_1918"/>
<proteinExistence type="predicted"/>